<protein>
    <recommendedName>
        <fullName evidence="9">2-deoxy-scyllo-inosamine dehydrogenase</fullName>
        <ecNumber evidence="8">1.1.1.329</ecNumber>
    </recommendedName>
</protein>
<organism evidence="13 14">
    <name type="scientific">Streptomyces hyaluromycini</name>
    <dbReference type="NCBI Taxonomy" id="1377993"/>
    <lineage>
        <taxon>Bacteria</taxon>
        <taxon>Bacillati</taxon>
        <taxon>Actinomycetota</taxon>
        <taxon>Actinomycetes</taxon>
        <taxon>Kitasatosporales</taxon>
        <taxon>Streptomycetaceae</taxon>
        <taxon>Streptomyces</taxon>
    </lineage>
</organism>
<keyword evidence="4" id="KW-0560">Oxidoreductase</keyword>
<dbReference type="PANTHER" id="PTHR43401:SF2">
    <property type="entry name" value="L-THREONINE 3-DEHYDROGENASE"/>
    <property type="match status" value="1"/>
</dbReference>
<evidence type="ECO:0000256" key="8">
    <source>
        <dbReference type="ARBA" id="ARBA00039102"/>
    </source>
</evidence>
<feature type="domain" description="Alcohol dehydrogenase-like N-terminal" evidence="12">
    <location>
        <begin position="24"/>
        <end position="103"/>
    </location>
</feature>
<comment type="similarity">
    <text evidence="7">Belongs to the zinc-containing alcohol dehydrogenase family. DOIA dehydrogenase subfamily.</text>
</comment>
<accession>A0ABV1XAL0</accession>
<comment type="pathway">
    <text evidence="6">Metabolic intermediate biosynthesis; 2-deoxystreptamine biosynthesis; 2-deoxystreptamine from D-glucose 6-phosphate: step 3/4.</text>
</comment>
<evidence type="ECO:0000256" key="11">
    <source>
        <dbReference type="ARBA" id="ARBA00049085"/>
    </source>
</evidence>
<dbReference type="EC" id="1.1.1.329" evidence="8"/>
<dbReference type="InterPro" id="IPR050129">
    <property type="entry name" value="Zn_alcohol_dh"/>
</dbReference>
<comment type="catalytic activity">
    <reaction evidence="11">
        <text>2-deoxy-scyllo-inosamine + NADP(+) = 3-amino-2,3-dideoxy-scyllo-inosose + NADPH + H(+)</text>
        <dbReference type="Rhea" id="RHEA:33879"/>
        <dbReference type="ChEBI" id="CHEBI:15378"/>
        <dbReference type="ChEBI" id="CHEBI:57783"/>
        <dbReference type="ChEBI" id="CHEBI:58349"/>
        <dbReference type="ChEBI" id="CHEBI:65002"/>
        <dbReference type="ChEBI" id="CHEBI:65003"/>
        <dbReference type="EC" id="1.1.1.329"/>
    </reaction>
</comment>
<dbReference type="RefSeq" id="WP_350789411.1">
    <property type="nucleotide sequence ID" value="NZ_JBEPEK010000528.1"/>
</dbReference>
<evidence type="ECO:0000256" key="6">
    <source>
        <dbReference type="ARBA" id="ARBA00037908"/>
    </source>
</evidence>
<dbReference type="PANTHER" id="PTHR43401">
    <property type="entry name" value="L-THREONINE 3-DEHYDROGENASE"/>
    <property type="match status" value="1"/>
</dbReference>
<comment type="function">
    <text evidence="5">Catalyzes the oxidation of 2-deoxy-scyllo-inosamine (DOIA) with NAD(+) or NADP(+), forming 3-amino-2,3-dideoxy-scyllo-inosose (amino-DOI).</text>
</comment>
<comment type="caution">
    <text evidence="13">The sequence shown here is derived from an EMBL/GenBank/DDBJ whole genome shotgun (WGS) entry which is preliminary data.</text>
</comment>
<dbReference type="SUPFAM" id="SSF50129">
    <property type="entry name" value="GroES-like"/>
    <property type="match status" value="1"/>
</dbReference>
<comment type="cofactor">
    <cofactor evidence="1">
        <name>Zn(2+)</name>
        <dbReference type="ChEBI" id="CHEBI:29105"/>
    </cofactor>
</comment>
<dbReference type="EMBL" id="JBEPEK010000528">
    <property type="protein sequence ID" value="MER7186044.1"/>
    <property type="molecule type" value="Genomic_DNA"/>
</dbReference>
<keyword evidence="3" id="KW-0862">Zinc</keyword>
<dbReference type="Pfam" id="PF08240">
    <property type="entry name" value="ADH_N"/>
    <property type="match status" value="1"/>
</dbReference>
<evidence type="ECO:0000256" key="10">
    <source>
        <dbReference type="ARBA" id="ARBA00048685"/>
    </source>
</evidence>
<dbReference type="Gene3D" id="3.90.180.10">
    <property type="entry name" value="Medium-chain alcohol dehydrogenases, catalytic domain"/>
    <property type="match status" value="1"/>
</dbReference>
<evidence type="ECO:0000256" key="5">
    <source>
        <dbReference type="ARBA" id="ARBA00037678"/>
    </source>
</evidence>
<keyword evidence="2" id="KW-0479">Metal-binding</keyword>
<evidence type="ECO:0000256" key="7">
    <source>
        <dbReference type="ARBA" id="ARBA00038004"/>
    </source>
</evidence>
<dbReference type="Proteomes" id="UP001474181">
    <property type="component" value="Unassembled WGS sequence"/>
</dbReference>
<proteinExistence type="inferred from homology"/>
<dbReference type="InterPro" id="IPR013154">
    <property type="entry name" value="ADH-like_N"/>
</dbReference>
<evidence type="ECO:0000256" key="9">
    <source>
        <dbReference type="ARBA" id="ARBA00039387"/>
    </source>
</evidence>
<evidence type="ECO:0000256" key="4">
    <source>
        <dbReference type="ARBA" id="ARBA00023002"/>
    </source>
</evidence>
<evidence type="ECO:0000259" key="12">
    <source>
        <dbReference type="Pfam" id="PF08240"/>
    </source>
</evidence>
<reference evidence="13 14" key="1">
    <citation type="submission" date="2024-06" db="EMBL/GenBank/DDBJ databases">
        <title>The Natural Products Discovery Center: Release of the First 8490 Sequenced Strains for Exploring Actinobacteria Biosynthetic Diversity.</title>
        <authorList>
            <person name="Kalkreuter E."/>
            <person name="Kautsar S.A."/>
            <person name="Yang D."/>
            <person name="Bader C.D."/>
            <person name="Teijaro C.N."/>
            <person name="Fluegel L."/>
            <person name="Davis C.M."/>
            <person name="Simpson J.R."/>
            <person name="Lauterbach L."/>
            <person name="Steele A.D."/>
            <person name="Gui C."/>
            <person name="Meng S."/>
            <person name="Li G."/>
            <person name="Viehrig K."/>
            <person name="Ye F."/>
            <person name="Su P."/>
            <person name="Kiefer A.F."/>
            <person name="Nichols A."/>
            <person name="Cepeda A.J."/>
            <person name="Yan W."/>
            <person name="Fan B."/>
            <person name="Jiang Y."/>
            <person name="Adhikari A."/>
            <person name="Zheng C.-J."/>
            <person name="Schuster L."/>
            <person name="Cowan T.M."/>
            <person name="Smanski M.J."/>
            <person name="Chevrette M.G."/>
            <person name="De Carvalho L.P.S."/>
            <person name="Shen B."/>
        </authorList>
    </citation>
    <scope>NUCLEOTIDE SEQUENCE [LARGE SCALE GENOMIC DNA]</scope>
    <source>
        <strain evidence="13 14">NPDC000234</strain>
    </source>
</reference>
<gene>
    <name evidence="13" type="ORF">ABT404_42410</name>
</gene>
<keyword evidence="14" id="KW-1185">Reference proteome</keyword>
<dbReference type="InterPro" id="IPR011032">
    <property type="entry name" value="GroES-like_sf"/>
</dbReference>
<name>A0ABV1XAL0_9ACTN</name>
<evidence type="ECO:0000256" key="1">
    <source>
        <dbReference type="ARBA" id="ARBA00001947"/>
    </source>
</evidence>
<feature type="non-terminal residue" evidence="13">
    <location>
        <position position="112"/>
    </location>
</feature>
<dbReference type="InterPro" id="IPR002328">
    <property type="entry name" value="ADH_Zn_CS"/>
</dbReference>
<evidence type="ECO:0000313" key="14">
    <source>
        <dbReference type="Proteomes" id="UP001474181"/>
    </source>
</evidence>
<comment type="catalytic activity">
    <reaction evidence="10">
        <text>2-deoxy-scyllo-inosamine + NAD(+) = 3-amino-2,3-dideoxy-scyllo-inosose + NADH + H(+)</text>
        <dbReference type="Rhea" id="RHEA:33883"/>
        <dbReference type="ChEBI" id="CHEBI:15378"/>
        <dbReference type="ChEBI" id="CHEBI:57540"/>
        <dbReference type="ChEBI" id="CHEBI:57945"/>
        <dbReference type="ChEBI" id="CHEBI:65002"/>
        <dbReference type="ChEBI" id="CHEBI:65003"/>
        <dbReference type="EC" id="1.1.1.329"/>
    </reaction>
</comment>
<evidence type="ECO:0000313" key="13">
    <source>
        <dbReference type="EMBL" id="MER7186044.1"/>
    </source>
</evidence>
<evidence type="ECO:0000256" key="3">
    <source>
        <dbReference type="ARBA" id="ARBA00022833"/>
    </source>
</evidence>
<sequence>MKALVKQKAEPGLWLTDVPEPAVGPGDVLIKVLRTGICGTDLHIRAWDGWARQAITTPLVVGHEFVGEVAATGRDVTDIKVGDRVSGEGHLVCGKCRNCQADRGAAQMAPPG</sequence>
<evidence type="ECO:0000256" key="2">
    <source>
        <dbReference type="ARBA" id="ARBA00022723"/>
    </source>
</evidence>
<dbReference type="PROSITE" id="PS00059">
    <property type="entry name" value="ADH_ZINC"/>
    <property type="match status" value="1"/>
</dbReference>